<keyword evidence="4" id="KW-1185">Reference proteome</keyword>
<feature type="transmembrane region" description="Helical" evidence="1">
    <location>
        <begin position="217"/>
        <end position="236"/>
    </location>
</feature>
<dbReference type="OrthoDB" id="4966979at2"/>
<dbReference type="AlphaFoldDB" id="A0A5J5KVS4"/>
<feature type="transmembrane region" description="Helical" evidence="1">
    <location>
        <begin position="135"/>
        <end position="163"/>
    </location>
</feature>
<proteinExistence type="predicted"/>
<feature type="transmembrane region" description="Helical" evidence="1">
    <location>
        <begin position="175"/>
        <end position="197"/>
    </location>
</feature>
<feature type="transmembrane region" description="Helical" evidence="1">
    <location>
        <begin position="54"/>
        <end position="73"/>
    </location>
</feature>
<gene>
    <name evidence="3" type="ORF">FCK90_11925</name>
</gene>
<dbReference type="EMBL" id="SZWF01000018">
    <property type="protein sequence ID" value="KAA9393488.1"/>
    <property type="molecule type" value="Genomic_DNA"/>
</dbReference>
<accession>A0A5J5KVS4</accession>
<sequence>MGRSIVPSMWGRIVGTVRVPEPESLTSTVNDRLRANIARLEPPRRSPGIDLARGLAVLGMFAAHLLAVTPLSWTAPDTWLGIVEGRSAITFATLAGVSLGLLTTSSSREALPADAAAPAGSGLERARESITTRAVLIWALGLFLLGLEVPVYVVLPAYGLLLWAGARMVGWSTRALFTAAGAAAVTGPFVVALINAGGPPAPGGFAEMVSFLLGWNYPFVVWIAFVAAGLGAGRFLAHGIARAWLLLGLGAGLAVVGYGLIGPVGNAVVDRYGEALQPGTRLWVLSVLQDFPHSSGVGEAIGSGGFALALVALCVLIGRTPLRWVAWPLRAVGSMPLTAYTAHLIAWWIWMMLAPGSGAQADSLSAFRAADPFWPMTLGIVSGCVAWTLLWGRGPLERLVHYLSETVGHLSGDAGRRPGP</sequence>
<evidence type="ECO:0000313" key="4">
    <source>
        <dbReference type="Proteomes" id="UP000325957"/>
    </source>
</evidence>
<evidence type="ECO:0000256" key="1">
    <source>
        <dbReference type="SAM" id="Phobius"/>
    </source>
</evidence>
<keyword evidence="1" id="KW-1133">Transmembrane helix</keyword>
<feature type="transmembrane region" description="Helical" evidence="1">
    <location>
        <begin position="331"/>
        <end position="353"/>
    </location>
</feature>
<protein>
    <submittedName>
        <fullName evidence="3">DUF1624 domain-containing protein</fullName>
    </submittedName>
</protein>
<feature type="transmembrane region" description="Helical" evidence="1">
    <location>
        <begin position="373"/>
        <end position="392"/>
    </location>
</feature>
<name>A0A5J5KVS4_9MICC</name>
<dbReference type="InterPro" id="IPR012429">
    <property type="entry name" value="HGSNAT_cat"/>
</dbReference>
<keyword evidence="1" id="KW-0472">Membrane</keyword>
<dbReference type="Proteomes" id="UP000325957">
    <property type="component" value="Unassembled WGS sequence"/>
</dbReference>
<dbReference type="Pfam" id="PF07786">
    <property type="entry name" value="HGSNAT_cat"/>
    <property type="match status" value="1"/>
</dbReference>
<comment type="caution">
    <text evidence="3">The sequence shown here is derived from an EMBL/GenBank/DDBJ whole genome shotgun (WGS) entry which is preliminary data.</text>
</comment>
<feature type="domain" description="Heparan-alpha-glucosaminide N-acetyltransferase catalytic" evidence="2">
    <location>
        <begin position="45"/>
        <end position="242"/>
    </location>
</feature>
<organism evidence="3 4">
    <name type="scientific">Kocuria coralli</name>
    <dbReference type="NCBI Taxonomy" id="1461025"/>
    <lineage>
        <taxon>Bacteria</taxon>
        <taxon>Bacillati</taxon>
        <taxon>Actinomycetota</taxon>
        <taxon>Actinomycetes</taxon>
        <taxon>Micrococcales</taxon>
        <taxon>Micrococcaceae</taxon>
        <taxon>Kocuria</taxon>
    </lineage>
</organism>
<evidence type="ECO:0000259" key="2">
    <source>
        <dbReference type="Pfam" id="PF07786"/>
    </source>
</evidence>
<keyword evidence="1" id="KW-0812">Transmembrane</keyword>
<feature type="transmembrane region" description="Helical" evidence="1">
    <location>
        <begin position="243"/>
        <end position="261"/>
    </location>
</feature>
<feature type="transmembrane region" description="Helical" evidence="1">
    <location>
        <begin position="300"/>
        <end position="319"/>
    </location>
</feature>
<evidence type="ECO:0000313" key="3">
    <source>
        <dbReference type="EMBL" id="KAA9393488.1"/>
    </source>
</evidence>
<reference evidence="3 4" key="1">
    <citation type="submission" date="2019-05" db="EMBL/GenBank/DDBJ databases">
        <title>Kocuria coralli sp. nov., a novel actinobacterium isolated from coral reef seawater.</title>
        <authorList>
            <person name="Li J."/>
        </authorList>
    </citation>
    <scope>NUCLEOTIDE SEQUENCE [LARGE SCALE GENOMIC DNA]</scope>
    <source>
        <strain evidence="3 4">SCSIO 13007</strain>
    </source>
</reference>